<dbReference type="PROSITE" id="PS50012">
    <property type="entry name" value="RCC1_3"/>
    <property type="match status" value="2"/>
</dbReference>
<sequence>MSSSPTPLTTPYPTSKEELDEIIRKQLTLPLSKLVDRPFMKRLTGAELDNVKSFKVFRSQYGMATMFITIDDQVFGVGKNSYNVNILGLTGRYYRCEDVGRPVRIEKLSGRRIQALRLGELIGAALDHEGKLYWWGQNLMQKNEVITPTLITEKMKFSSVSCGRALVAAIDKQGHVYIWGNSSYDGGSPHYMKKLDVDGPVVGLSCGLYHLAMVTEAGLVYTWGDGREGQRGESLIGECSEYDRNKVNILNLDFRCVAVICGTSSTFCISSTGDLWACGANGNGSGVLGVQNVDFCVGTPEKVLVPGKTIFHTAVWNLCGQTIYAAFTTSGLFWWCERSFYSPGSEASRLASDQTIAEQLNVFSSPHDSMIYVAQDNLSSSPCSSIHGSQRQPNTSTSTKIIRKLEQINVLLKTCRLVVNNEIRYSY</sequence>
<dbReference type="Pfam" id="PF13540">
    <property type="entry name" value="RCC1_2"/>
    <property type="match status" value="1"/>
</dbReference>
<proteinExistence type="predicted"/>
<dbReference type="EMBL" id="GDHC01017875">
    <property type="protein sequence ID" value="JAQ00754.1"/>
    <property type="molecule type" value="Transcribed_RNA"/>
</dbReference>
<dbReference type="Gene3D" id="2.130.10.30">
    <property type="entry name" value="Regulator of chromosome condensation 1/beta-lactamase-inhibitor protein II"/>
    <property type="match status" value="2"/>
</dbReference>
<gene>
    <name evidence="2" type="primary">RCBTB1_16</name>
    <name evidence="3" type="synonym">RCBTB1_17</name>
    <name evidence="2" type="ORF">g.70087</name>
    <name evidence="3" type="ORF">g.70088</name>
</gene>
<dbReference type="AlphaFoldDB" id="A0A146KSI3"/>
<dbReference type="InterPro" id="IPR000408">
    <property type="entry name" value="Reg_chr_condens"/>
</dbReference>
<dbReference type="PROSITE" id="PS00626">
    <property type="entry name" value="RCC1_2"/>
    <property type="match status" value="1"/>
</dbReference>
<dbReference type="InterPro" id="IPR051553">
    <property type="entry name" value="Ran_GTPase-activating"/>
</dbReference>
<name>A0A146KSI3_LYGHE</name>
<evidence type="ECO:0000256" key="1">
    <source>
        <dbReference type="PROSITE-ProRule" id="PRU00235"/>
    </source>
</evidence>
<evidence type="ECO:0000313" key="2">
    <source>
        <dbReference type="EMBL" id="JAP98295.1"/>
    </source>
</evidence>
<dbReference type="GO" id="GO:0005085">
    <property type="term" value="F:guanyl-nucleotide exchange factor activity"/>
    <property type="evidence" value="ECO:0007669"/>
    <property type="project" value="TreeGrafter"/>
</dbReference>
<dbReference type="EMBL" id="GDHC01020333">
    <property type="protein sequence ID" value="JAP98295.1"/>
    <property type="molecule type" value="Transcribed_RNA"/>
</dbReference>
<feature type="repeat" description="RCC1" evidence="1">
    <location>
        <begin position="174"/>
        <end position="217"/>
    </location>
</feature>
<dbReference type="PANTHER" id="PTHR45982:SF5">
    <property type="entry name" value="RCC DOMAIN-CONTAINING PROTEIN ATS1"/>
    <property type="match status" value="1"/>
</dbReference>
<organism evidence="2">
    <name type="scientific">Lygus hesperus</name>
    <name type="common">Western plant bug</name>
    <dbReference type="NCBI Taxonomy" id="30085"/>
    <lineage>
        <taxon>Eukaryota</taxon>
        <taxon>Metazoa</taxon>
        <taxon>Ecdysozoa</taxon>
        <taxon>Arthropoda</taxon>
        <taxon>Hexapoda</taxon>
        <taxon>Insecta</taxon>
        <taxon>Pterygota</taxon>
        <taxon>Neoptera</taxon>
        <taxon>Paraneoptera</taxon>
        <taxon>Hemiptera</taxon>
        <taxon>Heteroptera</taxon>
        <taxon>Panheteroptera</taxon>
        <taxon>Cimicomorpha</taxon>
        <taxon>Miridae</taxon>
        <taxon>Mirini</taxon>
        <taxon>Lygus</taxon>
    </lineage>
</organism>
<dbReference type="SUPFAM" id="SSF50985">
    <property type="entry name" value="RCC1/BLIP-II"/>
    <property type="match status" value="1"/>
</dbReference>
<dbReference type="PANTHER" id="PTHR45982">
    <property type="entry name" value="REGULATOR OF CHROMOSOME CONDENSATION"/>
    <property type="match status" value="1"/>
</dbReference>
<feature type="repeat" description="RCC1" evidence="1">
    <location>
        <begin position="218"/>
        <end position="272"/>
    </location>
</feature>
<reference evidence="2" key="1">
    <citation type="journal article" date="2016" name="Gigascience">
        <title>De novo construction of an expanded transcriptome assembly for the western tarnished plant bug, Lygus hesperus.</title>
        <authorList>
            <person name="Tassone E.E."/>
            <person name="Geib S.M."/>
            <person name="Hall B."/>
            <person name="Fabrick J.A."/>
            <person name="Brent C.S."/>
            <person name="Hull J.J."/>
        </authorList>
    </citation>
    <scope>NUCLEOTIDE SEQUENCE</scope>
</reference>
<evidence type="ECO:0000313" key="3">
    <source>
        <dbReference type="EMBL" id="JAQ00754.1"/>
    </source>
</evidence>
<dbReference type="GO" id="GO:0005737">
    <property type="term" value="C:cytoplasm"/>
    <property type="evidence" value="ECO:0007669"/>
    <property type="project" value="TreeGrafter"/>
</dbReference>
<accession>A0A146KSI3</accession>
<dbReference type="InterPro" id="IPR009091">
    <property type="entry name" value="RCC1/BLIP-II"/>
</dbReference>
<protein>
    <submittedName>
        <fullName evidence="2">RCC1 and BTB domain-containing protein 1</fullName>
    </submittedName>
</protein>